<dbReference type="EMBL" id="AQGU01000025">
    <property type="protein sequence ID" value="MBE0360019.1"/>
    <property type="molecule type" value="Genomic_DNA"/>
</dbReference>
<organism evidence="1 2">
    <name type="scientific">Pseudoalteromonas aliena SW19</name>
    <dbReference type="NCBI Taxonomy" id="1314866"/>
    <lineage>
        <taxon>Bacteria</taxon>
        <taxon>Pseudomonadati</taxon>
        <taxon>Pseudomonadota</taxon>
        <taxon>Gammaproteobacteria</taxon>
        <taxon>Alteromonadales</taxon>
        <taxon>Pseudoalteromonadaceae</taxon>
        <taxon>Pseudoalteromonas</taxon>
    </lineage>
</organism>
<dbReference type="RefSeq" id="WP_182701556.1">
    <property type="nucleotide sequence ID" value="NZ_AQGU01000025.1"/>
</dbReference>
<accession>A0ABR9E073</accession>
<comment type="caution">
    <text evidence="1">The sequence shown here is derived from an EMBL/GenBank/DDBJ whole genome shotgun (WGS) entry which is preliminary data.</text>
</comment>
<evidence type="ECO:0000313" key="1">
    <source>
        <dbReference type="EMBL" id="MBE0360019.1"/>
    </source>
</evidence>
<gene>
    <name evidence="1" type="ORF">PALI_a1358</name>
</gene>
<reference evidence="1 2" key="1">
    <citation type="submission" date="2015-06" db="EMBL/GenBank/DDBJ databases">
        <title>Genome sequence of Pseudoalteromonas aliena.</title>
        <authorList>
            <person name="Xie B.-B."/>
            <person name="Rong J.-C."/>
            <person name="Qin Q.-L."/>
            <person name="Zhang Y.-Z."/>
        </authorList>
    </citation>
    <scope>NUCLEOTIDE SEQUENCE [LARGE SCALE GENOMIC DNA]</scope>
    <source>
        <strain evidence="1 2">SW19</strain>
    </source>
</reference>
<protein>
    <submittedName>
        <fullName evidence="1">Uncharacterized protein</fullName>
    </submittedName>
</protein>
<dbReference type="Proteomes" id="UP000648482">
    <property type="component" value="Unassembled WGS sequence"/>
</dbReference>
<name>A0ABR9E073_9GAMM</name>
<sequence>MLILLVFALSVIGNNSSNLSHIPDEFIDDFKLLNADLSQNRYNEALIKLEALIKQNEKLNQQTLIWIYETQAQIHTDQYHFHFAIDSLKKAKVINQQNNKYQQKIIYLTNLIEKNQAERKLRKTYRDARNTGIAKSLNNKVTIAYFYLDDNRWSKWSNKARITNSNNLKQVITWYKQQAKNYDIDGLTFNTRYFFLRSPKGLGREWIRKREFFDYASKLLANQLGYRSLHDFVDSMRRENPDDAVAMVFHSNAQARSYAASCPKTTNSNCKFEYVMLTEKMNNSASSWATTQTQSHEILHLFGAADLYNIEGAKNYAVTDVMNYYSKELKYASISPLTAWSIGWNELPETPFVVNKIKD</sequence>
<proteinExistence type="predicted"/>
<keyword evidence="2" id="KW-1185">Reference proteome</keyword>
<evidence type="ECO:0000313" key="2">
    <source>
        <dbReference type="Proteomes" id="UP000648482"/>
    </source>
</evidence>